<dbReference type="Proteomes" id="UP000712600">
    <property type="component" value="Unassembled WGS sequence"/>
</dbReference>
<evidence type="ECO:0000313" key="1">
    <source>
        <dbReference type="EMBL" id="KAF3602527.1"/>
    </source>
</evidence>
<organism evidence="1 2">
    <name type="scientific">Brassica cretica</name>
    <name type="common">Mustard</name>
    <dbReference type="NCBI Taxonomy" id="69181"/>
    <lineage>
        <taxon>Eukaryota</taxon>
        <taxon>Viridiplantae</taxon>
        <taxon>Streptophyta</taxon>
        <taxon>Embryophyta</taxon>
        <taxon>Tracheophyta</taxon>
        <taxon>Spermatophyta</taxon>
        <taxon>Magnoliopsida</taxon>
        <taxon>eudicotyledons</taxon>
        <taxon>Gunneridae</taxon>
        <taxon>Pentapetalae</taxon>
        <taxon>rosids</taxon>
        <taxon>malvids</taxon>
        <taxon>Brassicales</taxon>
        <taxon>Brassicaceae</taxon>
        <taxon>Brassiceae</taxon>
        <taxon>Brassica</taxon>
    </lineage>
</organism>
<accession>A0A8S9SNP4</accession>
<comment type="caution">
    <text evidence="1">The sequence shown here is derived from an EMBL/GenBank/DDBJ whole genome shotgun (WGS) entry which is preliminary data.</text>
</comment>
<proteinExistence type="predicted"/>
<protein>
    <submittedName>
        <fullName evidence="1">Uncharacterized protein</fullName>
    </submittedName>
</protein>
<evidence type="ECO:0000313" key="2">
    <source>
        <dbReference type="Proteomes" id="UP000712600"/>
    </source>
</evidence>
<gene>
    <name evidence="1" type="ORF">F2Q69_00039138</name>
</gene>
<dbReference type="EMBL" id="QGKX02000004">
    <property type="protein sequence ID" value="KAF3602527.1"/>
    <property type="molecule type" value="Genomic_DNA"/>
</dbReference>
<name>A0A8S9SNP4_BRACR</name>
<reference evidence="1" key="1">
    <citation type="submission" date="2019-12" db="EMBL/GenBank/DDBJ databases">
        <title>Genome sequencing and annotation of Brassica cretica.</title>
        <authorList>
            <person name="Studholme D.J."/>
            <person name="Sarris P."/>
        </authorList>
    </citation>
    <scope>NUCLEOTIDE SEQUENCE</scope>
    <source>
        <strain evidence="1">PFS-109/04</strain>
        <tissue evidence="1">Leaf</tissue>
    </source>
</reference>
<dbReference type="AlphaFoldDB" id="A0A8S9SNP4"/>
<sequence>MDGDCCPRSFGPETLKNLQHSSNCFLLELTHRSEASSGVISTGFFPPTWVGGTAGSQPSPQLTTDSLPMKKVIAMGRIRISPKLSTCNFSLILSEEEE</sequence>